<dbReference type="Proteomes" id="UP000269396">
    <property type="component" value="Unassembled WGS sequence"/>
</dbReference>
<reference evidence="1 2" key="1">
    <citation type="submission" date="2018-11" db="EMBL/GenBank/DDBJ databases">
        <authorList>
            <consortium name="Pathogen Informatics"/>
        </authorList>
    </citation>
    <scope>NUCLEOTIDE SEQUENCE [LARGE SCALE GENOMIC DNA]</scope>
    <source>
        <strain>Denwood</strain>
        <strain evidence="2">Zambia</strain>
    </source>
</reference>
<name>A0A183NXQ4_9TREM</name>
<proteinExistence type="predicted"/>
<organism evidence="1 2">
    <name type="scientific">Schistosoma mattheei</name>
    <dbReference type="NCBI Taxonomy" id="31246"/>
    <lineage>
        <taxon>Eukaryota</taxon>
        <taxon>Metazoa</taxon>
        <taxon>Spiralia</taxon>
        <taxon>Lophotrochozoa</taxon>
        <taxon>Platyhelminthes</taxon>
        <taxon>Trematoda</taxon>
        <taxon>Digenea</taxon>
        <taxon>Strigeidida</taxon>
        <taxon>Schistosomatoidea</taxon>
        <taxon>Schistosomatidae</taxon>
        <taxon>Schistosoma</taxon>
    </lineage>
</organism>
<sequence>MEFNRNTIRQAGYFTPTYSNSPNVKRHQDLLSNYQSESYGLNYLTQLQMAHNFPTYHHRNITNTKYMGQSNYDNDDNNHNNLNTNPSSHNNCVRINHTLDGKTQIIYETPSRTRQYWLDRCKLPSTNYIDNNDDNTMNFNKIIPIKPNYSTYNTHSQLASSKTTTLINKNYSPIQSKCKLITSKFHNSSLDKYNNKSQFNTTDMYLYELTDNELILSKLDPRINIKTNENKLIDNNNQQLNSNRKMKDNDILPIYQPIEQTIYQFSWQLLFI</sequence>
<evidence type="ECO:0000313" key="2">
    <source>
        <dbReference type="Proteomes" id="UP000269396"/>
    </source>
</evidence>
<keyword evidence="2" id="KW-1185">Reference proteome</keyword>
<accession>A0A183NXQ4</accession>
<gene>
    <name evidence="1" type="ORF">SMTD_LOCUS6890</name>
</gene>
<dbReference type="AlphaFoldDB" id="A0A183NXQ4"/>
<evidence type="ECO:0000313" key="1">
    <source>
        <dbReference type="EMBL" id="VDP36369.1"/>
    </source>
</evidence>
<protein>
    <submittedName>
        <fullName evidence="1">Uncharacterized protein</fullName>
    </submittedName>
</protein>
<dbReference type="EMBL" id="UZAL01027873">
    <property type="protein sequence ID" value="VDP36369.1"/>
    <property type="molecule type" value="Genomic_DNA"/>
</dbReference>